<proteinExistence type="inferred from homology"/>
<evidence type="ECO:0000256" key="4">
    <source>
        <dbReference type="PIRSR" id="PIRSR000097-1"/>
    </source>
</evidence>
<feature type="active site" description="Proton donor" evidence="4">
    <location>
        <position position="61"/>
    </location>
</feature>
<dbReference type="InterPro" id="IPR020471">
    <property type="entry name" value="AKR"/>
</dbReference>
<dbReference type="AlphaFoldDB" id="A0A2N5T4T5"/>
<organism evidence="9 13">
    <name type="scientific">Puccinia coronata f. sp. avenae</name>
    <dbReference type="NCBI Taxonomy" id="200324"/>
    <lineage>
        <taxon>Eukaryota</taxon>
        <taxon>Fungi</taxon>
        <taxon>Dikarya</taxon>
        <taxon>Basidiomycota</taxon>
        <taxon>Pucciniomycotina</taxon>
        <taxon>Pucciniomycetes</taxon>
        <taxon>Pucciniales</taxon>
        <taxon>Pucciniaceae</taxon>
        <taxon>Puccinia</taxon>
    </lineage>
</organism>
<dbReference type="CDD" id="cd19120">
    <property type="entry name" value="AKR_AKR3C2-3"/>
    <property type="match status" value="1"/>
</dbReference>
<reference evidence="12 13" key="1">
    <citation type="submission" date="2017-11" db="EMBL/GenBank/DDBJ databases">
        <title>De novo assembly and phasing of dikaryotic genomes from two isolates of Puccinia coronata f. sp. avenae, the causal agent of oat crown rust.</title>
        <authorList>
            <person name="Miller M.E."/>
            <person name="Zhang Y."/>
            <person name="Omidvar V."/>
            <person name="Sperschneider J."/>
            <person name="Schwessinger B."/>
            <person name="Raley C."/>
            <person name="Palmer J.M."/>
            <person name="Garnica D."/>
            <person name="Upadhyaya N."/>
            <person name="Rathjen J."/>
            <person name="Taylor J.M."/>
            <person name="Park R.F."/>
            <person name="Dodds P.N."/>
            <person name="Hirsch C.D."/>
            <person name="Kianian S.F."/>
            <person name="Figueroa M."/>
        </authorList>
    </citation>
    <scope>NUCLEOTIDE SEQUENCE [LARGE SCALE GENOMIC DNA]</scope>
    <source>
        <strain evidence="8">12NC29</strain>
        <strain evidence="9">12SD80</strain>
    </source>
</reference>
<evidence type="ECO:0000313" key="10">
    <source>
        <dbReference type="EMBL" id="PLW34629.1"/>
    </source>
</evidence>
<keyword evidence="3" id="KW-0560">Oxidoreductase</keyword>
<evidence type="ECO:0000256" key="3">
    <source>
        <dbReference type="ARBA" id="ARBA00023002"/>
    </source>
</evidence>
<evidence type="ECO:0000256" key="6">
    <source>
        <dbReference type="PIRSR" id="PIRSR000097-3"/>
    </source>
</evidence>
<feature type="binding site" evidence="5">
    <location>
        <position position="116"/>
    </location>
    <ligand>
        <name>substrate</name>
    </ligand>
</feature>
<dbReference type="PRINTS" id="PR00069">
    <property type="entry name" value="ALDKETRDTASE"/>
</dbReference>
<dbReference type="EMBL" id="PGCJ01001161">
    <property type="protein sequence ID" value="PLW08440.1"/>
    <property type="molecule type" value="Genomic_DNA"/>
</dbReference>
<evidence type="ECO:0000313" key="12">
    <source>
        <dbReference type="Proteomes" id="UP000235388"/>
    </source>
</evidence>
<feature type="site" description="Lowers pKa of active site Tyr" evidence="6">
    <location>
        <position position="86"/>
    </location>
</feature>
<evidence type="ECO:0000313" key="8">
    <source>
        <dbReference type="EMBL" id="PLW08440.1"/>
    </source>
</evidence>
<evidence type="ECO:0000313" key="13">
    <source>
        <dbReference type="Proteomes" id="UP000235392"/>
    </source>
</evidence>
<dbReference type="EMBL" id="PGCI01000697">
    <property type="protein sequence ID" value="PLW20509.1"/>
    <property type="molecule type" value="Genomic_DNA"/>
</dbReference>
<dbReference type="SUPFAM" id="SSF51430">
    <property type="entry name" value="NAD(P)-linked oxidoreductase"/>
    <property type="match status" value="1"/>
</dbReference>
<dbReference type="FunFam" id="3.20.20.100:FF:000002">
    <property type="entry name" value="2,5-diketo-D-gluconic acid reductase A"/>
    <property type="match status" value="1"/>
</dbReference>
<keyword evidence="12" id="KW-1185">Reference proteome</keyword>
<comment type="similarity">
    <text evidence="1">Belongs to the aldo/keto reductase family.</text>
</comment>
<dbReference type="EMBL" id="PGCJ01000273">
    <property type="protein sequence ID" value="PLW34629.1"/>
    <property type="molecule type" value="Genomic_DNA"/>
</dbReference>
<dbReference type="PIRSF" id="PIRSF000097">
    <property type="entry name" value="AKR"/>
    <property type="match status" value="1"/>
</dbReference>
<dbReference type="Proteomes" id="UP000235392">
    <property type="component" value="Unassembled WGS sequence"/>
</dbReference>
<dbReference type="InterPro" id="IPR018170">
    <property type="entry name" value="Aldo/ket_reductase_CS"/>
</dbReference>
<dbReference type="Pfam" id="PF00248">
    <property type="entry name" value="Aldo_ket_red"/>
    <property type="match status" value="1"/>
</dbReference>
<dbReference type="Gene3D" id="3.20.20.100">
    <property type="entry name" value="NADP-dependent oxidoreductase domain"/>
    <property type="match status" value="1"/>
</dbReference>
<evidence type="ECO:0000256" key="1">
    <source>
        <dbReference type="ARBA" id="ARBA00007905"/>
    </source>
</evidence>
<evidence type="ECO:0000256" key="5">
    <source>
        <dbReference type="PIRSR" id="PIRSR000097-2"/>
    </source>
</evidence>
<comment type="caution">
    <text evidence="9">The sequence shown here is derived from an EMBL/GenBank/DDBJ whole genome shotgun (WGS) entry which is preliminary data.</text>
</comment>
<dbReference type="OrthoDB" id="416253at2759"/>
<dbReference type="PANTHER" id="PTHR43827">
    <property type="entry name" value="2,5-DIKETO-D-GLUCONIC ACID REDUCTASE"/>
    <property type="match status" value="1"/>
</dbReference>
<gene>
    <name evidence="10" type="ORF">PCANC_16077</name>
    <name evidence="8" type="ORF">PCANC_19909</name>
    <name evidence="11" type="ORF">PCASD_06973</name>
    <name evidence="9" type="ORF">PCASD_15569</name>
</gene>
<dbReference type="EMBL" id="PGCI01000052">
    <property type="protein sequence ID" value="PLW45009.1"/>
    <property type="molecule type" value="Genomic_DNA"/>
</dbReference>
<evidence type="ECO:0000313" key="9">
    <source>
        <dbReference type="EMBL" id="PLW20509.1"/>
    </source>
</evidence>
<evidence type="ECO:0000259" key="7">
    <source>
        <dbReference type="Pfam" id="PF00248"/>
    </source>
</evidence>
<name>A0A2N5T4T5_9BASI</name>
<dbReference type="PANTHER" id="PTHR43827:SF3">
    <property type="entry name" value="NADP-DEPENDENT OXIDOREDUCTASE DOMAIN-CONTAINING PROTEIN"/>
    <property type="match status" value="1"/>
</dbReference>
<evidence type="ECO:0000256" key="2">
    <source>
        <dbReference type="ARBA" id="ARBA00022857"/>
    </source>
</evidence>
<keyword evidence="2" id="KW-0521">NADP</keyword>
<dbReference type="STRING" id="200324.A0A2N5T4T5"/>
<dbReference type="InterPro" id="IPR044494">
    <property type="entry name" value="AKR3C2/3"/>
</dbReference>
<dbReference type="GO" id="GO:0016616">
    <property type="term" value="F:oxidoreductase activity, acting on the CH-OH group of donors, NAD or NADP as acceptor"/>
    <property type="evidence" value="ECO:0007669"/>
    <property type="project" value="UniProtKB-ARBA"/>
</dbReference>
<protein>
    <recommendedName>
        <fullName evidence="7">NADP-dependent oxidoreductase domain-containing protein</fullName>
    </recommendedName>
</protein>
<sequence length="296" mass="32307">MTTSSAYMTLNDGNKIPRIGYGSGTAWYQATGPDGISEALVEATTTAIGLGFTHLDSAKVYGNERSTGVAISKCGVPREKLFITTKIVSGMSSLKETLRVQLKDLKVDYVDLYLLHSPMFAKETGEPTLGEAWKLMEEVQAEGLAKSIGVSNYRISDLQETLKSAKVKPAVNQIEFHPYVWKEAEPLLKFMEQEKITLAAYGAQVPVVKLAGGKVEPVLEQISSQRNISTGEVLLKWAKAHGAVIITTSSKASRMKSMLHTVLDDSSNLSPVQVQEINQAGIDNGIQRVFMKHMSE</sequence>
<dbReference type="InterPro" id="IPR023210">
    <property type="entry name" value="NADP_OxRdtase_dom"/>
</dbReference>
<evidence type="ECO:0000313" key="11">
    <source>
        <dbReference type="EMBL" id="PLW45009.1"/>
    </source>
</evidence>
<feature type="domain" description="NADP-dependent oxidoreductase" evidence="7">
    <location>
        <begin position="39"/>
        <end position="202"/>
    </location>
</feature>
<accession>A0A2N5T4T5</accession>
<dbReference type="Proteomes" id="UP000235388">
    <property type="component" value="Unassembled WGS sequence"/>
</dbReference>
<dbReference type="InterPro" id="IPR036812">
    <property type="entry name" value="NAD(P)_OxRdtase_dom_sf"/>
</dbReference>
<dbReference type="PROSITE" id="PS00062">
    <property type="entry name" value="ALDOKETO_REDUCTASE_2"/>
    <property type="match status" value="1"/>
</dbReference>
<dbReference type="GO" id="GO:0016652">
    <property type="term" value="F:oxidoreductase activity, acting on NAD(P)H as acceptor"/>
    <property type="evidence" value="ECO:0007669"/>
    <property type="project" value="InterPro"/>
</dbReference>